<evidence type="ECO:0000313" key="14">
    <source>
        <dbReference type="Proteomes" id="UP001056429"/>
    </source>
</evidence>
<dbReference type="GO" id="GO:0008879">
    <property type="term" value="F:glucose-1-phosphate thymidylyltransferase activity"/>
    <property type="evidence" value="ECO:0007669"/>
    <property type="project" value="UniProtKB-EC"/>
</dbReference>
<evidence type="ECO:0000256" key="7">
    <source>
        <dbReference type="ARBA" id="ARBA00022723"/>
    </source>
</evidence>
<evidence type="ECO:0000313" key="13">
    <source>
        <dbReference type="EMBL" id="MCM1989288.1"/>
    </source>
</evidence>
<dbReference type="PANTHER" id="PTHR43532">
    <property type="entry name" value="GLUCOSE-1-PHOSPHATE THYMIDYLYLTRANSFERASE"/>
    <property type="match status" value="1"/>
</dbReference>
<protein>
    <recommendedName>
        <fullName evidence="4">Glucose-1-phosphate thymidylyltransferase</fullName>
        <ecNumber evidence="3">2.7.7.24</ecNumber>
    </recommendedName>
    <alternativeName>
        <fullName evidence="10">dTDP-glucose pyrophosphorylase</fullName>
    </alternativeName>
    <alternativeName>
        <fullName evidence="9">dTDP-glucose synthase</fullName>
    </alternativeName>
</protein>
<dbReference type="EMBL" id="JAGSOJ010000001">
    <property type="protein sequence ID" value="MCM1989288.1"/>
    <property type="molecule type" value="Genomic_DNA"/>
</dbReference>
<sequence>MKGVILAGGTGSRLFPLTKVTNKHLLPVGKYPMIFYPIAKMKQANIKDIMIISGKEHMGDIVNLLGSGYEYGVNLTFRIQDKPGGIAEALGLCEDFVGEDKCTVILGDNIFEDNICEYIERFDYQERGAKVLLKEVIDPSRYGIAEVKEGQIISIEEKPDYPKSNLCVTGIYMYDNRVFKAINRLEKSQRGELEITDVNNWYINEGSLTYDVIEGWWIDAGTVNSLMKANRIVNDIDFKDILTREM</sequence>
<dbReference type="Proteomes" id="UP001056429">
    <property type="component" value="Unassembled WGS sequence"/>
</dbReference>
<evidence type="ECO:0000256" key="6">
    <source>
        <dbReference type="ARBA" id="ARBA00022695"/>
    </source>
</evidence>
<dbReference type="RefSeq" id="WP_250858287.1">
    <property type="nucleotide sequence ID" value="NZ_JAGSOJ010000001.1"/>
</dbReference>
<evidence type="ECO:0000256" key="2">
    <source>
        <dbReference type="ARBA" id="ARBA00010480"/>
    </source>
</evidence>
<keyword evidence="7" id="KW-0479">Metal-binding</keyword>
<keyword evidence="14" id="KW-1185">Reference proteome</keyword>
<feature type="domain" description="Nucleotidyl transferase" evidence="12">
    <location>
        <begin position="2"/>
        <end position="233"/>
    </location>
</feature>
<evidence type="ECO:0000256" key="10">
    <source>
        <dbReference type="ARBA" id="ARBA00032598"/>
    </source>
</evidence>
<evidence type="ECO:0000256" key="4">
    <source>
        <dbReference type="ARBA" id="ARBA00017654"/>
    </source>
</evidence>
<evidence type="ECO:0000256" key="1">
    <source>
        <dbReference type="ARBA" id="ARBA00001946"/>
    </source>
</evidence>
<evidence type="ECO:0000259" key="12">
    <source>
        <dbReference type="Pfam" id="PF00483"/>
    </source>
</evidence>
<evidence type="ECO:0000256" key="5">
    <source>
        <dbReference type="ARBA" id="ARBA00022679"/>
    </source>
</evidence>
<comment type="catalytic activity">
    <reaction evidence="11">
        <text>dTTP + alpha-D-glucose 1-phosphate + H(+) = dTDP-alpha-D-glucose + diphosphate</text>
        <dbReference type="Rhea" id="RHEA:15225"/>
        <dbReference type="ChEBI" id="CHEBI:15378"/>
        <dbReference type="ChEBI" id="CHEBI:33019"/>
        <dbReference type="ChEBI" id="CHEBI:37568"/>
        <dbReference type="ChEBI" id="CHEBI:57477"/>
        <dbReference type="ChEBI" id="CHEBI:58601"/>
        <dbReference type="EC" id="2.7.7.24"/>
    </reaction>
</comment>
<evidence type="ECO:0000256" key="8">
    <source>
        <dbReference type="ARBA" id="ARBA00022842"/>
    </source>
</evidence>
<dbReference type="InterPro" id="IPR029044">
    <property type="entry name" value="Nucleotide-diphossugar_trans"/>
</dbReference>
<dbReference type="PANTHER" id="PTHR43532:SF1">
    <property type="entry name" value="GLUCOSE-1-PHOSPHATE THYMIDYLYLTRANSFERASE 1"/>
    <property type="match status" value="1"/>
</dbReference>
<evidence type="ECO:0000256" key="3">
    <source>
        <dbReference type="ARBA" id="ARBA00012461"/>
    </source>
</evidence>
<dbReference type="InterPro" id="IPR005907">
    <property type="entry name" value="G1P_thy_trans_s"/>
</dbReference>
<accession>A0A9J6P1F8</accession>
<dbReference type="AlphaFoldDB" id="A0A9J6P1F8"/>
<reference evidence="13" key="2">
    <citation type="submission" date="2021-04" db="EMBL/GenBank/DDBJ databases">
        <authorList>
            <person name="Dong X."/>
        </authorList>
    </citation>
    <scope>NUCLEOTIDE SEQUENCE</scope>
    <source>
        <strain evidence="13">ZWT</strain>
    </source>
</reference>
<dbReference type="Pfam" id="PF00483">
    <property type="entry name" value="NTP_transferase"/>
    <property type="match status" value="1"/>
</dbReference>
<comment type="similarity">
    <text evidence="2">Belongs to the glucose-1-phosphate thymidylyltransferase family.</text>
</comment>
<comment type="cofactor">
    <cofactor evidence="1">
        <name>Mg(2+)</name>
        <dbReference type="ChEBI" id="CHEBI:18420"/>
    </cofactor>
</comment>
<dbReference type="Gene3D" id="3.90.550.10">
    <property type="entry name" value="Spore Coat Polysaccharide Biosynthesis Protein SpsA, Chain A"/>
    <property type="match status" value="1"/>
</dbReference>
<name>A0A9J6P1F8_9CLOT</name>
<keyword evidence="6" id="KW-0548">Nucleotidyltransferase</keyword>
<evidence type="ECO:0000256" key="11">
    <source>
        <dbReference type="ARBA" id="ARBA00049336"/>
    </source>
</evidence>
<dbReference type="GO" id="GO:0046872">
    <property type="term" value="F:metal ion binding"/>
    <property type="evidence" value="ECO:0007669"/>
    <property type="project" value="UniProtKB-KW"/>
</dbReference>
<dbReference type="InterPro" id="IPR005835">
    <property type="entry name" value="NTP_transferase_dom"/>
</dbReference>
<keyword evidence="8" id="KW-0460">Magnesium</keyword>
<reference evidence="13" key="1">
    <citation type="journal article" date="2021" name="mSystems">
        <title>Bacteria and Archaea Synergistically Convert Glycine Betaine to Biogenic Methane in the Formosa Cold Seep of the South China Sea.</title>
        <authorList>
            <person name="Li L."/>
            <person name="Zhang W."/>
            <person name="Zhang S."/>
            <person name="Song L."/>
            <person name="Sun Q."/>
            <person name="Zhang H."/>
            <person name="Xiang H."/>
            <person name="Dong X."/>
        </authorList>
    </citation>
    <scope>NUCLEOTIDE SEQUENCE</scope>
    <source>
        <strain evidence="13">ZWT</strain>
    </source>
</reference>
<proteinExistence type="inferred from homology"/>
<comment type="caution">
    <text evidence="13">The sequence shown here is derived from an EMBL/GenBank/DDBJ whole genome shotgun (WGS) entry which is preliminary data.</text>
</comment>
<organism evidence="13 14">
    <name type="scientific">Oceanirhabdus seepicola</name>
    <dbReference type="NCBI Taxonomy" id="2828781"/>
    <lineage>
        <taxon>Bacteria</taxon>
        <taxon>Bacillati</taxon>
        <taxon>Bacillota</taxon>
        <taxon>Clostridia</taxon>
        <taxon>Eubacteriales</taxon>
        <taxon>Clostridiaceae</taxon>
        <taxon>Oceanirhabdus</taxon>
    </lineage>
</organism>
<evidence type="ECO:0000256" key="9">
    <source>
        <dbReference type="ARBA" id="ARBA00032492"/>
    </source>
</evidence>
<dbReference type="EC" id="2.7.7.24" evidence="3"/>
<gene>
    <name evidence="13" type="ORF">KDK92_06015</name>
</gene>
<keyword evidence="5 13" id="KW-0808">Transferase</keyword>
<dbReference type="SUPFAM" id="SSF53448">
    <property type="entry name" value="Nucleotide-diphospho-sugar transferases"/>
    <property type="match status" value="1"/>
</dbReference>